<evidence type="ECO:0000259" key="3">
    <source>
        <dbReference type="PROSITE" id="PS51123"/>
    </source>
</evidence>
<feature type="domain" description="OmpA-like" evidence="3">
    <location>
        <begin position="62"/>
        <end position="170"/>
    </location>
</feature>
<keyword evidence="2" id="KW-1133">Transmembrane helix</keyword>
<evidence type="ECO:0000256" key="2">
    <source>
        <dbReference type="SAM" id="Phobius"/>
    </source>
</evidence>
<dbReference type="PROSITE" id="PS51123">
    <property type="entry name" value="OMPA_2"/>
    <property type="match status" value="1"/>
</dbReference>
<keyword evidence="2" id="KW-0812">Transmembrane</keyword>
<evidence type="ECO:0000313" key="4">
    <source>
        <dbReference type="EMBL" id="GAA4421315.1"/>
    </source>
</evidence>
<protein>
    <recommendedName>
        <fullName evidence="3">OmpA-like domain-containing protein</fullName>
    </recommendedName>
</protein>
<gene>
    <name evidence="4" type="ORF">GCM10023090_10240</name>
</gene>
<keyword evidence="1 2" id="KW-0472">Membrane</keyword>
<evidence type="ECO:0000313" key="5">
    <source>
        <dbReference type="Proteomes" id="UP001501788"/>
    </source>
</evidence>
<dbReference type="Pfam" id="PF00691">
    <property type="entry name" value="OmpA"/>
    <property type="match status" value="1"/>
</dbReference>
<name>A0ABP8L2X9_9BURK</name>
<keyword evidence="5" id="KW-1185">Reference proteome</keyword>
<proteinExistence type="predicted"/>
<dbReference type="EMBL" id="BAABEX010000007">
    <property type="protein sequence ID" value="GAA4421315.1"/>
    <property type="molecule type" value="Genomic_DNA"/>
</dbReference>
<feature type="transmembrane region" description="Helical" evidence="2">
    <location>
        <begin position="14"/>
        <end position="36"/>
    </location>
</feature>
<dbReference type="InterPro" id="IPR006665">
    <property type="entry name" value="OmpA-like"/>
</dbReference>
<evidence type="ECO:0000256" key="1">
    <source>
        <dbReference type="PROSITE-ProRule" id="PRU00473"/>
    </source>
</evidence>
<reference evidence="5" key="1">
    <citation type="journal article" date="2019" name="Int. J. Syst. Evol. Microbiol.">
        <title>The Global Catalogue of Microorganisms (GCM) 10K type strain sequencing project: providing services to taxonomists for standard genome sequencing and annotation.</title>
        <authorList>
            <consortium name="The Broad Institute Genomics Platform"/>
            <consortium name="The Broad Institute Genome Sequencing Center for Infectious Disease"/>
            <person name="Wu L."/>
            <person name="Ma J."/>
        </authorList>
    </citation>
    <scope>NUCLEOTIDE SEQUENCE [LARGE SCALE GENOMIC DNA]</scope>
    <source>
        <strain evidence="5">JCM 31890</strain>
    </source>
</reference>
<dbReference type="Gene3D" id="3.30.1330.60">
    <property type="entry name" value="OmpA-like domain"/>
    <property type="match status" value="1"/>
</dbReference>
<sequence>MSFSGSGNDRQERFVLGFVFALVALVVLVVIGSALAKRTPAVQAKTAPATLVMQVAPIEELASVRVENGMVLFFFATAKAELATGASEALFDIVKGVGEGKKAVISGFHDATGDAAANAELAKQRAMAVRDALLALGVTDDKIELKKPEQTQGTGDAAQARRVEVALAAL</sequence>
<accession>A0ABP8L2X9</accession>
<dbReference type="SUPFAM" id="SSF103088">
    <property type="entry name" value="OmpA-like"/>
    <property type="match status" value="1"/>
</dbReference>
<dbReference type="Proteomes" id="UP001501788">
    <property type="component" value="Unassembled WGS sequence"/>
</dbReference>
<dbReference type="RefSeq" id="WP_345061841.1">
    <property type="nucleotide sequence ID" value="NZ_BAABEX010000007.1"/>
</dbReference>
<comment type="caution">
    <text evidence="4">The sequence shown here is derived from an EMBL/GenBank/DDBJ whole genome shotgun (WGS) entry which is preliminary data.</text>
</comment>
<organism evidence="4 5">
    <name type="scientific">Acidovorax lacteus</name>
    <dbReference type="NCBI Taxonomy" id="1924988"/>
    <lineage>
        <taxon>Bacteria</taxon>
        <taxon>Pseudomonadati</taxon>
        <taxon>Pseudomonadota</taxon>
        <taxon>Betaproteobacteria</taxon>
        <taxon>Burkholderiales</taxon>
        <taxon>Comamonadaceae</taxon>
        <taxon>Acidovorax</taxon>
    </lineage>
</organism>
<dbReference type="InterPro" id="IPR036737">
    <property type="entry name" value="OmpA-like_sf"/>
</dbReference>